<dbReference type="Proteomes" id="UP000744769">
    <property type="component" value="Unassembled WGS sequence"/>
</dbReference>
<dbReference type="RefSeq" id="WP_166193102.1">
    <property type="nucleotide sequence ID" value="NZ_JAAOIV010000002.1"/>
</dbReference>
<keyword evidence="5" id="KW-1185">Reference proteome</keyword>
<evidence type="ECO:0000313" key="4">
    <source>
        <dbReference type="EMBL" id="NHN54801.1"/>
    </source>
</evidence>
<comment type="caution">
    <text evidence="4">The sequence shown here is derived from an EMBL/GenBank/DDBJ whole genome shotgun (WGS) entry which is preliminary data.</text>
</comment>
<evidence type="ECO:0000313" key="5">
    <source>
        <dbReference type="Proteomes" id="UP000744769"/>
    </source>
</evidence>
<evidence type="ECO:0000259" key="2">
    <source>
        <dbReference type="Pfam" id="PF19187"/>
    </source>
</evidence>
<dbReference type="PIRSF" id="PIRSF016838">
    <property type="entry name" value="PafC"/>
    <property type="match status" value="1"/>
</dbReference>
<organism evidence="4 5">
    <name type="scientific">Metallococcus carri</name>
    <dbReference type="NCBI Taxonomy" id="1656884"/>
    <lineage>
        <taxon>Bacteria</taxon>
        <taxon>Bacillati</taxon>
        <taxon>Actinomycetota</taxon>
        <taxon>Actinomycetes</taxon>
        <taxon>Micrococcales</taxon>
        <taxon>Dermacoccaceae</taxon>
        <taxon>Metallococcus</taxon>
    </lineage>
</organism>
<dbReference type="Pfam" id="PF19187">
    <property type="entry name" value="HTH_PafC"/>
    <property type="match status" value="1"/>
</dbReference>
<feature type="domain" description="WYL" evidence="1">
    <location>
        <begin position="147"/>
        <end position="214"/>
    </location>
</feature>
<accession>A0A967AXH7</accession>
<name>A0A967AXH7_9MICO</name>
<dbReference type="InterPro" id="IPR026881">
    <property type="entry name" value="WYL_dom"/>
</dbReference>
<gene>
    <name evidence="4" type="ORF">G9U51_03260</name>
</gene>
<evidence type="ECO:0000259" key="1">
    <source>
        <dbReference type="Pfam" id="PF13280"/>
    </source>
</evidence>
<dbReference type="EMBL" id="JAAOIV010000002">
    <property type="protein sequence ID" value="NHN54801.1"/>
    <property type="molecule type" value="Genomic_DNA"/>
</dbReference>
<reference evidence="4" key="1">
    <citation type="submission" date="2020-03" db="EMBL/GenBank/DDBJ databases">
        <title>Draft sequencing of Calidifontibacter sp. DB0510.</title>
        <authorList>
            <person name="Kim D.-U."/>
        </authorList>
    </citation>
    <scope>NUCLEOTIDE SEQUENCE</scope>
    <source>
        <strain evidence="4">DB0510</strain>
    </source>
</reference>
<dbReference type="InterPro" id="IPR028349">
    <property type="entry name" value="PafC-like"/>
</dbReference>
<feature type="domain" description="PafC HTH" evidence="2">
    <location>
        <begin position="9"/>
        <end position="121"/>
    </location>
</feature>
<dbReference type="PROSITE" id="PS52050">
    <property type="entry name" value="WYL"/>
    <property type="match status" value="1"/>
</dbReference>
<dbReference type="PANTHER" id="PTHR34580:SF1">
    <property type="entry name" value="PROTEIN PAFC"/>
    <property type="match status" value="1"/>
</dbReference>
<dbReference type="AlphaFoldDB" id="A0A967AXH7"/>
<dbReference type="InterPro" id="IPR051534">
    <property type="entry name" value="CBASS_pafABC_assoc_protein"/>
</dbReference>
<dbReference type="InterPro" id="IPR043839">
    <property type="entry name" value="PafC_HTH"/>
</dbReference>
<sequence>MPNESATARLGRLLTMVPWLMNRQGIDIDEAARELGVSRQQIEADLELLFVCGTPGHLPDDLIEAEWEGGKVFLRNADTIARPLRLGLDEALALIVGLRTLAAVPGLGERDAVDRALAKLTGATGGVEGADRIRVAPTADDAAARWLQPLQGAVRDRHRVHLSYLVASRDETTDRDVDPMRVFLAEGQWYLEGWCHRAEAVRLFRLDRIDDLQVLDTDGTPPPEATARDLDAAVFQPAPDDYTATLSLQREAAWVADYYPTESVESAPDGSLTVRLRTGDLRWLRQLVWRLGGSARVLAPQELRDDVIAGAQEALAAYET</sequence>
<dbReference type="Pfam" id="PF25583">
    <property type="entry name" value="WCX"/>
    <property type="match status" value="1"/>
</dbReference>
<dbReference type="Pfam" id="PF13280">
    <property type="entry name" value="WYL"/>
    <property type="match status" value="1"/>
</dbReference>
<feature type="domain" description="WCX" evidence="3">
    <location>
        <begin position="241"/>
        <end position="315"/>
    </location>
</feature>
<proteinExistence type="predicted"/>
<protein>
    <submittedName>
        <fullName evidence="4">WYL domain-containing protein</fullName>
    </submittedName>
</protein>
<dbReference type="PANTHER" id="PTHR34580">
    <property type="match status" value="1"/>
</dbReference>
<dbReference type="InterPro" id="IPR057727">
    <property type="entry name" value="WCX_dom"/>
</dbReference>
<evidence type="ECO:0000259" key="3">
    <source>
        <dbReference type="Pfam" id="PF25583"/>
    </source>
</evidence>